<evidence type="ECO:0000313" key="2">
    <source>
        <dbReference type="Proteomes" id="UP001162031"/>
    </source>
</evidence>
<dbReference type="EMBL" id="CANTFL010001372">
    <property type="protein sequence ID" value="CAI5738264.1"/>
    <property type="molecule type" value="Genomic_DNA"/>
</dbReference>
<name>A0AAV0UUC8_HYABA</name>
<organism evidence="1 2">
    <name type="scientific">Hyaloperonospora brassicae</name>
    <name type="common">Brassica downy mildew</name>
    <name type="synonym">Peronospora brassicae</name>
    <dbReference type="NCBI Taxonomy" id="162125"/>
    <lineage>
        <taxon>Eukaryota</taxon>
        <taxon>Sar</taxon>
        <taxon>Stramenopiles</taxon>
        <taxon>Oomycota</taxon>
        <taxon>Peronosporomycetes</taxon>
        <taxon>Peronosporales</taxon>
        <taxon>Peronosporaceae</taxon>
        <taxon>Hyaloperonospora</taxon>
    </lineage>
</organism>
<sequence length="93" mass="11061">MEPLHALWLEAKYTPDDVVKILLTGHEEYFLRYSRRHMHGMKELYDSFITPAFEYIKAYRKADGKSYSEEEEIQLLGFVQGKYDELVKLIAKK</sequence>
<protein>
    <submittedName>
        <fullName evidence="1">Uncharacterized protein</fullName>
    </submittedName>
</protein>
<dbReference type="Proteomes" id="UP001162031">
    <property type="component" value="Unassembled WGS sequence"/>
</dbReference>
<dbReference type="AlphaFoldDB" id="A0AAV0UUC8"/>
<evidence type="ECO:0000313" key="1">
    <source>
        <dbReference type="EMBL" id="CAI5738264.1"/>
    </source>
</evidence>
<keyword evidence="2" id="KW-1185">Reference proteome</keyword>
<gene>
    <name evidence="1" type="ORF">HBR001_LOCUS7428</name>
</gene>
<comment type="caution">
    <text evidence="1">The sequence shown here is derived from an EMBL/GenBank/DDBJ whole genome shotgun (WGS) entry which is preliminary data.</text>
</comment>
<reference evidence="1" key="1">
    <citation type="submission" date="2022-12" db="EMBL/GenBank/DDBJ databases">
        <authorList>
            <person name="Webb A."/>
        </authorList>
    </citation>
    <scope>NUCLEOTIDE SEQUENCE</scope>
    <source>
        <strain evidence="1">Hp1</strain>
    </source>
</reference>
<accession>A0AAV0UUC8</accession>
<proteinExistence type="predicted"/>